<accession>A0A4P6HIF6</accession>
<dbReference type="RefSeq" id="WP_129350708.1">
    <property type="nucleotide sequence ID" value="NZ_CP026538.1"/>
</dbReference>
<gene>
    <name evidence="2" type="ORF">C3Y92_06110</name>
</gene>
<evidence type="ECO:0000259" key="1">
    <source>
        <dbReference type="PROSITE" id="PS50943"/>
    </source>
</evidence>
<dbReference type="Pfam" id="PF01381">
    <property type="entry name" value="HTH_3"/>
    <property type="match status" value="1"/>
</dbReference>
<evidence type="ECO:0000313" key="3">
    <source>
        <dbReference type="Proteomes" id="UP000293296"/>
    </source>
</evidence>
<protein>
    <submittedName>
        <fullName evidence="2">XRE family transcriptional regulator</fullName>
    </submittedName>
</protein>
<sequence>MLELTKKPRTDGLWEICAVVPENHVNRVTLAIKEATEPSIPASEVFPESTPGSRLRGARGLMGLTQAELAAKIGVGVPNISAMEHNRRPIGKAMAKKIGEALDFPWTALL</sequence>
<dbReference type="KEGG" id="dcb:C3Y92_06110"/>
<dbReference type="SUPFAM" id="SSF47413">
    <property type="entry name" value="lambda repressor-like DNA-binding domains"/>
    <property type="match status" value="1"/>
</dbReference>
<proteinExistence type="predicted"/>
<organism evidence="2 3">
    <name type="scientific">Solidesulfovibrio carbinolicus</name>
    <dbReference type="NCBI Taxonomy" id="296842"/>
    <lineage>
        <taxon>Bacteria</taxon>
        <taxon>Pseudomonadati</taxon>
        <taxon>Thermodesulfobacteriota</taxon>
        <taxon>Desulfovibrionia</taxon>
        <taxon>Desulfovibrionales</taxon>
        <taxon>Desulfovibrionaceae</taxon>
        <taxon>Solidesulfovibrio</taxon>
    </lineage>
</organism>
<dbReference type="SMART" id="SM00530">
    <property type="entry name" value="HTH_XRE"/>
    <property type="match status" value="1"/>
</dbReference>
<dbReference type="InterPro" id="IPR001387">
    <property type="entry name" value="Cro/C1-type_HTH"/>
</dbReference>
<keyword evidence="3" id="KW-1185">Reference proteome</keyword>
<dbReference type="GO" id="GO:0003677">
    <property type="term" value="F:DNA binding"/>
    <property type="evidence" value="ECO:0007669"/>
    <property type="project" value="InterPro"/>
</dbReference>
<dbReference type="InterPro" id="IPR010982">
    <property type="entry name" value="Lambda_DNA-bd_dom_sf"/>
</dbReference>
<feature type="domain" description="HTH cro/C1-type" evidence="1">
    <location>
        <begin position="55"/>
        <end position="109"/>
    </location>
</feature>
<dbReference type="AlphaFoldDB" id="A0A4P6HIF6"/>
<dbReference type="PROSITE" id="PS50943">
    <property type="entry name" value="HTH_CROC1"/>
    <property type="match status" value="1"/>
</dbReference>
<dbReference type="Proteomes" id="UP000293296">
    <property type="component" value="Chromosome"/>
</dbReference>
<name>A0A4P6HIF6_9BACT</name>
<dbReference type="Gene3D" id="1.10.260.40">
    <property type="entry name" value="lambda repressor-like DNA-binding domains"/>
    <property type="match status" value="1"/>
</dbReference>
<dbReference type="OrthoDB" id="9807711at2"/>
<evidence type="ECO:0000313" key="2">
    <source>
        <dbReference type="EMBL" id="QAZ66837.1"/>
    </source>
</evidence>
<reference evidence="2 3" key="1">
    <citation type="submission" date="2018-02" db="EMBL/GenBank/DDBJ databases">
        <title>Genome sequence of Desulfovibrio carbinolicus DSM 3852.</title>
        <authorList>
            <person name="Wilbanks E."/>
            <person name="Skennerton C.T."/>
            <person name="Orphan V.J."/>
        </authorList>
    </citation>
    <scope>NUCLEOTIDE SEQUENCE [LARGE SCALE GENOMIC DNA]</scope>
    <source>
        <strain evidence="2 3">DSM 3852</strain>
    </source>
</reference>
<dbReference type="EMBL" id="CP026538">
    <property type="protein sequence ID" value="QAZ66837.1"/>
    <property type="molecule type" value="Genomic_DNA"/>
</dbReference>
<dbReference type="CDD" id="cd00093">
    <property type="entry name" value="HTH_XRE"/>
    <property type="match status" value="1"/>
</dbReference>